<accession>A0A7G9TA21</accession>
<reference evidence="1 2" key="1">
    <citation type="submission" date="2020-08" db="EMBL/GenBank/DDBJ databases">
        <title>Streptomycin Non-resistant strain, P. mexicana.</title>
        <authorList>
            <person name="Ganesh-Kumar S."/>
            <person name="Zhe T."/>
            <person name="Yu Z."/>
            <person name="Min Y."/>
        </authorList>
    </citation>
    <scope>NUCLEOTIDE SEQUENCE [LARGE SCALE GENOMIC DNA]</scope>
    <source>
        <strain evidence="1 2">GTZY2</strain>
    </source>
</reference>
<dbReference type="GeneID" id="81471995"/>
<proteinExistence type="predicted"/>
<sequence>MSLLRLSVLFPPGLEEPITEAISADASMPGFTLLHAEGHSSDFSRASSAEQVRGRIQRRVLWMVMEADRLDDVLQLLRTHVDCRDVRWWTEPVLAMGRLG</sequence>
<evidence type="ECO:0000313" key="2">
    <source>
        <dbReference type="Proteomes" id="UP000515838"/>
    </source>
</evidence>
<gene>
    <name evidence="1" type="ORF">IAE60_13510</name>
</gene>
<organism evidence="1 2">
    <name type="scientific">Pseudoxanthomonas mexicana</name>
    <dbReference type="NCBI Taxonomy" id="128785"/>
    <lineage>
        <taxon>Bacteria</taxon>
        <taxon>Pseudomonadati</taxon>
        <taxon>Pseudomonadota</taxon>
        <taxon>Gammaproteobacteria</taxon>
        <taxon>Lysobacterales</taxon>
        <taxon>Lysobacteraceae</taxon>
        <taxon>Pseudoxanthomonas</taxon>
    </lineage>
</organism>
<name>A0A7G9TA21_PSEMX</name>
<dbReference type="EMBL" id="CP060731">
    <property type="protein sequence ID" value="QNN76946.1"/>
    <property type="molecule type" value="Genomic_DNA"/>
</dbReference>
<dbReference type="InterPro" id="IPR015867">
    <property type="entry name" value="N-reg_PII/ATP_PRibTrfase_C"/>
</dbReference>
<dbReference type="Gene3D" id="3.30.70.120">
    <property type="match status" value="1"/>
</dbReference>
<dbReference type="AlphaFoldDB" id="A0A7G9TA21"/>
<dbReference type="RefSeq" id="WP_187572664.1">
    <property type="nucleotide sequence ID" value="NZ_CP060731.1"/>
</dbReference>
<protein>
    <submittedName>
        <fullName evidence="1">DUF3240 family protein</fullName>
    </submittedName>
</protein>
<evidence type="ECO:0000313" key="1">
    <source>
        <dbReference type="EMBL" id="QNN76946.1"/>
    </source>
</evidence>
<dbReference type="InterPro" id="IPR021634">
    <property type="entry name" value="DUF3240"/>
</dbReference>
<dbReference type="Pfam" id="PF11582">
    <property type="entry name" value="DUF3240"/>
    <property type="match status" value="1"/>
</dbReference>
<dbReference type="Proteomes" id="UP000515838">
    <property type="component" value="Chromosome"/>
</dbReference>